<dbReference type="PANTHER" id="PTHR43792">
    <property type="entry name" value="GNAT FAMILY, PUTATIVE (AFU_ORTHOLOGUE AFUA_3G00765)-RELATED-RELATED"/>
    <property type="match status" value="1"/>
</dbReference>
<feature type="domain" description="N-acetyltransferase" evidence="1">
    <location>
        <begin position="8"/>
        <end position="165"/>
    </location>
</feature>
<dbReference type="PROSITE" id="PS51186">
    <property type="entry name" value="GNAT"/>
    <property type="match status" value="1"/>
</dbReference>
<comment type="caution">
    <text evidence="2">The sequence shown here is derived from an EMBL/GenBank/DDBJ whole genome shotgun (WGS) entry which is preliminary data.</text>
</comment>
<gene>
    <name evidence="2" type="ORF">LRP49_01365</name>
</gene>
<reference evidence="2" key="1">
    <citation type="submission" date="2021-12" db="EMBL/GenBank/DDBJ databases">
        <title>Enterovibrio ZSDZ35 sp. nov. and Enterovibrio ZSDZ42 sp. nov., isolated from coastal seawater in Qingdao.</title>
        <authorList>
            <person name="Zhang P."/>
        </authorList>
    </citation>
    <scope>NUCLEOTIDE SEQUENCE</scope>
    <source>
        <strain evidence="2">ZSDZ35</strain>
    </source>
</reference>
<dbReference type="CDD" id="cd04301">
    <property type="entry name" value="NAT_SF"/>
    <property type="match status" value="1"/>
</dbReference>
<protein>
    <submittedName>
        <fullName evidence="2">GNAT family N-acetyltransferase</fullName>
    </submittedName>
</protein>
<proteinExistence type="predicted"/>
<dbReference type="InterPro" id="IPR016181">
    <property type="entry name" value="Acyl_CoA_acyltransferase"/>
</dbReference>
<dbReference type="PANTHER" id="PTHR43792:SF1">
    <property type="entry name" value="N-ACETYLTRANSFERASE DOMAIN-CONTAINING PROTEIN"/>
    <property type="match status" value="1"/>
</dbReference>
<evidence type="ECO:0000259" key="1">
    <source>
        <dbReference type="PROSITE" id="PS51186"/>
    </source>
</evidence>
<dbReference type="Pfam" id="PF13302">
    <property type="entry name" value="Acetyltransf_3"/>
    <property type="match status" value="1"/>
</dbReference>
<accession>A0ABT5QFS1</accession>
<dbReference type="EMBL" id="JAJUBB010000001">
    <property type="protein sequence ID" value="MDD1779832.1"/>
    <property type="molecule type" value="Genomic_DNA"/>
</dbReference>
<evidence type="ECO:0000313" key="3">
    <source>
        <dbReference type="Proteomes" id="UP001149821"/>
    </source>
</evidence>
<sequence>MLLETPRLTLRHLNESDASFLNALYNTDGFLTFVGDKNIRSDIDAAVYLRSTLLPMYKQDHMGLMAVEEKNSGKAIGICGLIKRDSLDDIDLGYGFFPESQRQGYAKEAAEAVIGIAKETLAVPQIVAITHPTNNRSITLLEKLGFEHQVQDTNDPELILLKLAF</sequence>
<dbReference type="RefSeq" id="WP_274139658.1">
    <property type="nucleotide sequence ID" value="NZ_JAJUBB010000001.1"/>
</dbReference>
<dbReference type="SUPFAM" id="SSF55729">
    <property type="entry name" value="Acyl-CoA N-acyltransferases (Nat)"/>
    <property type="match status" value="1"/>
</dbReference>
<organism evidence="2 3">
    <name type="scientific">Enterovibrio qingdaonensis</name>
    <dbReference type="NCBI Taxonomy" id="2899818"/>
    <lineage>
        <taxon>Bacteria</taxon>
        <taxon>Pseudomonadati</taxon>
        <taxon>Pseudomonadota</taxon>
        <taxon>Gammaproteobacteria</taxon>
        <taxon>Vibrionales</taxon>
        <taxon>Vibrionaceae</taxon>
        <taxon>Enterovibrio</taxon>
    </lineage>
</organism>
<keyword evidence="3" id="KW-1185">Reference proteome</keyword>
<dbReference type="InterPro" id="IPR051531">
    <property type="entry name" value="N-acetyltransferase"/>
</dbReference>
<dbReference type="Gene3D" id="3.40.630.30">
    <property type="match status" value="1"/>
</dbReference>
<name>A0ABT5QFS1_9GAMM</name>
<dbReference type="InterPro" id="IPR000182">
    <property type="entry name" value="GNAT_dom"/>
</dbReference>
<evidence type="ECO:0000313" key="2">
    <source>
        <dbReference type="EMBL" id="MDD1779832.1"/>
    </source>
</evidence>
<dbReference type="Proteomes" id="UP001149821">
    <property type="component" value="Unassembled WGS sequence"/>
</dbReference>